<dbReference type="Proteomes" id="UP000274822">
    <property type="component" value="Unassembled WGS sequence"/>
</dbReference>
<feature type="chain" id="PRO_5019567570" evidence="2">
    <location>
        <begin position="19"/>
        <end position="612"/>
    </location>
</feature>
<organism evidence="3 4">
    <name type="scientific">Jimgerdemannia flammicorona</name>
    <dbReference type="NCBI Taxonomy" id="994334"/>
    <lineage>
        <taxon>Eukaryota</taxon>
        <taxon>Fungi</taxon>
        <taxon>Fungi incertae sedis</taxon>
        <taxon>Mucoromycota</taxon>
        <taxon>Mucoromycotina</taxon>
        <taxon>Endogonomycetes</taxon>
        <taxon>Endogonales</taxon>
        <taxon>Endogonaceae</taxon>
        <taxon>Jimgerdemannia</taxon>
    </lineage>
</organism>
<gene>
    <name evidence="3" type="ORF">BC938DRAFT_474793</name>
</gene>
<evidence type="ECO:0000256" key="1">
    <source>
        <dbReference type="SAM" id="MobiDB-lite"/>
    </source>
</evidence>
<name>A0A433QSB7_9FUNG</name>
<evidence type="ECO:0000256" key="2">
    <source>
        <dbReference type="SAM" id="SignalP"/>
    </source>
</evidence>
<dbReference type="AlphaFoldDB" id="A0A433QSB7"/>
<reference evidence="3 4" key="1">
    <citation type="journal article" date="2018" name="New Phytol.">
        <title>Phylogenomics of Endogonaceae and evolution of mycorrhizas within Mucoromycota.</title>
        <authorList>
            <person name="Chang Y."/>
            <person name="Desiro A."/>
            <person name="Na H."/>
            <person name="Sandor L."/>
            <person name="Lipzen A."/>
            <person name="Clum A."/>
            <person name="Barry K."/>
            <person name="Grigoriev I.V."/>
            <person name="Martin F.M."/>
            <person name="Stajich J.E."/>
            <person name="Smith M.E."/>
            <person name="Bonito G."/>
            <person name="Spatafora J.W."/>
        </authorList>
    </citation>
    <scope>NUCLEOTIDE SEQUENCE [LARGE SCALE GENOMIC DNA]</scope>
    <source>
        <strain evidence="3 4">AD002</strain>
    </source>
</reference>
<feature type="region of interest" description="Disordered" evidence="1">
    <location>
        <begin position="300"/>
        <end position="322"/>
    </location>
</feature>
<keyword evidence="2" id="KW-0732">Signal</keyword>
<keyword evidence="4" id="KW-1185">Reference proteome</keyword>
<sequence>MQWRVLIVFLVGLSFIYAISLFQDNPYPQPRIACETLESHLLFPRGTQKPNEVFVSVVGEYLYLTATWFEVGGAKHGRTQIKVGAVGLIRQFRRPFTPFVTLDCDAYDNNAWEEQFEHTLDGPISHVTSSPSGEPTDQLSDAYLTLMYHVVYGEEVTHMARVYFVGEEVARGLREDATPLFRYRDFILPGTTWIDSIVWYNGSVIYSRDPDDVRFRALTFNPRLFEPRYEYADAFKMGMGEKGEELQTHHTPRDTHFHQAKFSKLYSSRPNTLRVVSAEIFQTSEKLFFNISIVDNATTPAPADTSGGSTREAEGAGAGKGSWKRRDRITKYYMQDYEPSEYVGFMDYPSPYLRERVRMSVPKLNIASSLSATTVVIPINYIFLTLDYTTDIALIDTAATTRSQLYQDDAGAVLPELYLWSEDEQLPALEGNADVEISGVELNAEGNIVALRTQYNDIVIYKRGAADALVGPRRPPTIWELLDERLNIEESRDAPSENGGWEGEPIDTPARAIEAARALQWKLRMVVKGEWGGGVAGILSMKLWNATQPYDEYPSNYLLVVRSDGRLTSYHLESREPEYAPGLLGFVLRKWEMFIGMITVIAVFVFNEAQHR</sequence>
<proteinExistence type="predicted"/>
<dbReference type="EMBL" id="RBNJ01001897">
    <property type="protein sequence ID" value="RUS32637.1"/>
    <property type="molecule type" value="Genomic_DNA"/>
</dbReference>
<comment type="caution">
    <text evidence="3">The sequence shown here is derived from an EMBL/GenBank/DDBJ whole genome shotgun (WGS) entry which is preliminary data.</text>
</comment>
<accession>A0A433QSB7</accession>
<evidence type="ECO:0000313" key="4">
    <source>
        <dbReference type="Proteomes" id="UP000274822"/>
    </source>
</evidence>
<evidence type="ECO:0000313" key="3">
    <source>
        <dbReference type="EMBL" id="RUS32637.1"/>
    </source>
</evidence>
<protein>
    <submittedName>
        <fullName evidence="3">Uncharacterized protein</fullName>
    </submittedName>
</protein>
<feature type="signal peptide" evidence="2">
    <location>
        <begin position="1"/>
        <end position="18"/>
    </location>
</feature>